<protein>
    <recommendedName>
        <fullName evidence="3">FlgD Ig-like domain-containing protein</fullName>
    </recommendedName>
</protein>
<name>A0A398B3Z2_9BACI</name>
<evidence type="ECO:0000313" key="1">
    <source>
        <dbReference type="EMBL" id="RID82496.1"/>
    </source>
</evidence>
<dbReference type="Proteomes" id="UP000265816">
    <property type="component" value="Unassembled WGS sequence"/>
</dbReference>
<gene>
    <name evidence="1" type="ORF">D1970_19015</name>
</gene>
<keyword evidence="2" id="KW-1185">Reference proteome</keyword>
<reference evidence="1 2" key="1">
    <citation type="submission" date="2018-08" db="EMBL/GenBank/DDBJ databases">
        <title>Bacillus jemisoniae sp. nov., Bacillus chryseoplanitiae sp. nov., Bacillus resnikiae sp. nov., and Bacillus frankliniae sp. nov., isolated from Viking spacecraft and associated surfaces.</title>
        <authorList>
            <person name="Seuylemezian A."/>
            <person name="Vaishampayan P."/>
        </authorList>
    </citation>
    <scope>NUCLEOTIDE SEQUENCE [LARGE SCALE GENOMIC DNA]</scope>
    <source>
        <strain evidence="1 2">JJ-247</strain>
    </source>
</reference>
<accession>A0A398B3Z2</accession>
<dbReference type="RefSeq" id="WP_119114434.1">
    <property type="nucleotide sequence ID" value="NZ_CBCSEO010000012.1"/>
</dbReference>
<dbReference type="EMBL" id="QWVT01000037">
    <property type="protein sequence ID" value="RID82496.1"/>
    <property type="molecule type" value="Genomic_DNA"/>
</dbReference>
<organism evidence="1 2">
    <name type="scientific">Mesobacillus zeae</name>
    <dbReference type="NCBI Taxonomy" id="1917180"/>
    <lineage>
        <taxon>Bacteria</taxon>
        <taxon>Bacillati</taxon>
        <taxon>Bacillota</taxon>
        <taxon>Bacilli</taxon>
        <taxon>Bacillales</taxon>
        <taxon>Bacillaceae</taxon>
        <taxon>Mesobacillus</taxon>
    </lineage>
</organism>
<sequence>MTNEVSASKPAEINAFANNRVNWSIHIKDAAGNVMDTLKAENEHEIHMKWAPKVELPSGSYIISAEVVNKQGFKVTTSPKTITVVEEYRIAERTMNSLFMVLSREMMPLFLVLFITPSSSQTKIHP</sequence>
<comment type="caution">
    <text evidence="1">The sequence shown here is derived from an EMBL/GenBank/DDBJ whole genome shotgun (WGS) entry which is preliminary data.</text>
</comment>
<evidence type="ECO:0008006" key="3">
    <source>
        <dbReference type="Google" id="ProtNLM"/>
    </source>
</evidence>
<dbReference type="OrthoDB" id="9798386at2"/>
<proteinExistence type="predicted"/>
<dbReference type="AlphaFoldDB" id="A0A398B3Z2"/>
<evidence type="ECO:0000313" key="2">
    <source>
        <dbReference type="Proteomes" id="UP000265816"/>
    </source>
</evidence>